<accession>A0A831LK26</accession>
<organism evidence="5">
    <name type="scientific">Mariniphaga anaerophila</name>
    <dbReference type="NCBI Taxonomy" id="1484053"/>
    <lineage>
        <taxon>Bacteria</taxon>
        <taxon>Pseudomonadati</taxon>
        <taxon>Bacteroidota</taxon>
        <taxon>Bacteroidia</taxon>
        <taxon>Marinilabiliales</taxon>
        <taxon>Prolixibacteraceae</taxon>
        <taxon>Mariniphaga</taxon>
    </lineage>
</organism>
<feature type="signal peptide" evidence="3">
    <location>
        <begin position="1"/>
        <end position="28"/>
    </location>
</feature>
<dbReference type="InterPro" id="IPR050417">
    <property type="entry name" value="Sugar_Epim/Isomerase"/>
</dbReference>
<dbReference type="PANTHER" id="PTHR43489">
    <property type="entry name" value="ISOMERASE"/>
    <property type="match status" value="1"/>
</dbReference>
<evidence type="ECO:0000256" key="1">
    <source>
        <dbReference type="ARBA" id="ARBA00023235"/>
    </source>
</evidence>
<dbReference type="EMBL" id="DSDK01000031">
    <property type="protein sequence ID" value="HDR50099.1"/>
    <property type="molecule type" value="Genomic_DNA"/>
</dbReference>
<feature type="chain" id="PRO_5032647472" evidence="3">
    <location>
        <begin position="29"/>
        <end position="308"/>
    </location>
</feature>
<feature type="active site" description="Proton donor/acceptor" evidence="2">
    <location>
        <position position="282"/>
    </location>
</feature>
<dbReference type="AlphaFoldDB" id="A0A831LK26"/>
<evidence type="ECO:0000256" key="3">
    <source>
        <dbReference type="SAM" id="SignalP"/>
    </source>
</evidence>
<dbReference type="PIRSF" id="PIRSF006241">
    <property type="entry name" value="HyI"/>
    <property type="match status" value="1"/>
</dbReference>
<dbReference type="Pfam" id="PF01261">
    <property type="entry name" value="AP_endonuc_2"/>
    <property type="match status" value="1"/>
</dbReference>
<proteinExistence type="predicted"/>
<evidence type="ECO:0000256" key="2">
    <source>
        <dbReference type="PIRSR" id="PIRSR006241-50"/>
    </source>
</evidence>
<dbReference type="PROSITE" id="PS51318">
    <property type="entry name" value="TAT"/>
    <property type="match status" value="1"/>
</dbReference>
<dbReference type="Proteomes" id="UP000886047">
    <property type="component" value="Unassembled WGS sequence"/>
</dbReference>
<sequence>MKRRNFLRNAAAGGIAVAGMGTVLGATASESVMSNEAKFKLKYAPHLGMFPEHAGRDPIDNIKFIADQGFRAIFDNGLMGKSPEIQEKMAGELNRLGMDIGPFVLYADFSAESMVLFNDESRKMLKERLQEGIETYKRTGAKYALMVPGRYNQRMDWGYQTANVIDSMRELSEIAEKEGVIIVLEPLNKWDHPGLFLTGMPQTYAICRAVNSPACKIVDDMYHQQITEGNIIPNIDRSWSEIAAFHIGDNPGRNEPTTGEINYKNVFQHIYKKGYDGVLCCEHGKSIRGKEGEVAFIEAYRKVDSFEV</sequence>
<feature type="domain" description="Xylose isomerase-like TIM barrel" evidence="4">
    <location>
        <begin position="63"/>
        <end position="284"/>
    </location>
</feature>
<dbReference type="SUPFAM" id="SSF51658">
    <property type="entry name" value="Xylose isomerase-like"/>
    <property type="match status" value="1"/>
</dbReference>
<dbReference type="InterPro" id="IPR026040">
    <property type="entry name" value="HyI-like"/>
</dbReference>
<evidence type="ECO:0000313" key="5">
    <source>
        <dbReference type="EMBL" id="HDR50099.1"/>
    </source>
</evidence>
<name>A0A831LK26_9BACT</name>
<feature type="active site" description="Proton donor/acceptor" evidence="2">
    <location>
        <position position="185"/>
    </location>
</feature>
<comment type="caution">
    <text evidence="5">The sequence shown here is derived from an EMBL/GenBank/DDBJ whole genome shotgun (WGS) entry which is preliminary data.</text>
</comment>
<keyword evidence="3" id="KW-0732">Signal</keyword>
<dbReference type="InterPro" id="IPR013022">
    <property type="entry name" value="Xyl_isomerase-like_TIM-brl"/>
</dbReference>
<dbReference type="GO" id="GO:0016853">
    <property type="term" value="F:isomerase activity"/>
    <property type="evidence" value="ECO:0007669"/>
    <property type="project" value="UniProtKB-KW"/>
</dbReference>
<dbReference type="Gene3D" id="3.20.20.150">
    <property type="entry name" value="Divalent-metal-dependent TIM barrel enzymes"/>
    <property type="match status" value="1"/>
</dbReference>
<keyword evidence="1 5" id="KW-0413">Isomerase</keyword>
<protein>
    <submittedName>
        <fullName evidence="5">Xylose isomerase</fullName>
    </submittedName>
</protein>
<evidence type="ECO:0000259" key="4">
    <source>
        <dbReference type="Pfam" id="PF01261"/>
    </source>
</evidence>
<dbReference type="InterPro" id="IPR036237">
    <property type="entry name" value="Xyl_isomerase-like_sf"/>
</dbReference>
<dbReference type="InterPro" id="IPR006311">
    <property type="entry name" value="TAT_signal"/>
</dbReference>
<gene>
    <name evidence="5" type="ORF">ENN90_00560</name>
</gene>
<reference evidence="5" key="1">
    <citation type="journal article" date="2020" name="mSystems">
        <title>Genome- and Community-Level Interaction Insights into Carbon Utilization and Element Cycling Functions of Hydrothermarchaeota in Hydrothermal Sediment.</title>
        <authorList>
            <person name="Zhou Z."/>
            <person name="Liu Y."/>
            <person name="Xu W."/>
            <person name="Pan J."/>
            <person name="Luo Z.H."/>
            <person name="Li M."/>
        </authorList>
    </citation>
    <scope>NUCLEOTIDE SEQUENCE [LARGE SCALE GENOMIC DNA]</scope>
    <source>
        <strain evidence="5">SpSt-1217</strain>
    </source>
</reference>